<reference evidence="6" key="1">
    <citation type="submission" date="2020-12" db="EMBL/GenBank/DDBJ databases">
        <title>Vagococcus allomyrinae sp. nov. and Enterococcus lavae sp. nov., isolated from the larvae of Allomyrina dichotoma.</title>
        <authorList>
            <person name="Lee S.D."/>
        </authorList>
    </citation>
    <scope>NUCLEOTIDE SEQUENCE</scope>
    <source>
        <strain evidence="6">BWB3-3</strain>
    </source>
</reference>
<keyword evidence="5" id="KW-0119">Carbohydrate metabolism</keyword>
<comment type="similarity">
    <text evidence="2">Belongs to the HAD-like hydrolase superfamily. CbbY/CbbZ/Gph/YieH family.</text>
</comment>
<dbReference type="SFLD" id="SFLDS00003">
    <property type="entry name" value="Haloacid_Dehalogenase"/>
    <property type="match status" value="1"/>
</dbReference>
<evidence type="ECO:0000256" key="2">
    <source>
        <dbReference type="ARBA" id="ARBA00006171"/>
    </source>
</evidence>
<keyword evidence="4" id="KW-0460">Magnesium</keyword>
<dbReference type="PANTHER" id="PTHR46193">
    <property type="entry name" value="6-PHOSPHOGLUCONATE PHOSPHATASE"/>
    <property type="match status" value="1"/>
</dbReference>
<dbReference type="Gene3D" id="3.40.50.1000">
    <property type="entry name" value="HAD superfamily/HAD-like"/>
    <property type="match status" value="1"/>
</dbReference>
<dbReference type="GO" id="GO:0046872">
    <property type="term" value="F:metal ion binding"/>
    <property type="evidence" value="ECO:0007669"/>
    <property type="project" value="UniProtKB-KW"/>
</dbReference>
<evidence type="ECO:0000256" key="3">
    <source>
        <dbReference type="ARBA" id="ARBA00022723"/>
    </source>
</evidence>
<dbReference type="CDD" id="cd07505">
    <property type="entry name" value="HAD_BPGM-like"/>
    <property type="match status" value="1"/>
</dbReference>
<dbReference type="InterPro" id="IPR023198">
    <property type="entry name" value="PGP-like_dom2"/>
</dbReference>
<keyword evidence="7" id="KW-1185">Reference proteome</keyword>
<dbReference type="InterPro" id="IPR041492">
    <property type="entry name" value="HAD_2"/>
</dbReference>
<dbReference type="InterPro" id="IPR051600">
    <property type="entry name" value="Beta-PGM-like"/>
</dbReference>
<gene>
    <name evidence="6" type="ORF">I6N95_16530</name>
</gene>
<dbReference type="SFLD" id="SFLDG01135">
    <property type="entry name" value="C1.5.6:_HAD__Beta-PGM__Phospha"/>
    <property type="match status" value="1"/>
</dbReference>
<organism evidence="6 7">
    <name type="scientific">Vagococcus allomyrinae</name>
    <dbReference type="NCBI Taxonomy" id="2794353"/>
    <lineage>
        <taxon>Bacteria</taxon>
        <taxon>Bacillati</taxon>
        <taxon>Bacillota</taxon>
        <taxon>Bacilli</taxon>
        <taxon>Lactobacillales</taxon>
        <taxon>Enterococcaceae</taxon>
        <taxon>Vagococcus</taxon>
    </lineage>
</organism>
<dbReference type="InterPro" id="IPR036412">
    <property type="entry name" value="HAD-like_sf"/>
</dbReference>
<evidence type="ECO:0000256" key="1">
    <source>
        <dbReference type="ARBA" id="ARBA00001946"/>
    </source>
</evidence>
<dbReference type="NCBIfam" id="TIGR01509">
    <property type="entry name" value="HAD-SF-IA-v3"/>
    <property type="match status" value="1"/>
</dbReference>
<sequence>MKKAVIFDMDGVIIDSELIYQKRRAEFFRKQGIELTDEMQQAFIGTNPDDMFRVVFPEDEERREKVKAEFLAFRGSYQVDVKSILNPEIKALLDWLKDRGYRLAVASSGAYDSVVNVLEQNQLRDYFDLVVSGQQFERSKPDPEIYRYTAETLGVTVGDCLAIEDSEHGIAAAQGAEIEVLGLKNTKYQLDLSQATDIIDSLNQVPEWLMR</sequence>
<dbReference type="Gene3D" id="1.10.150.240">
    <property type="entry name" value="Putative phosphatase, domain 2"/>
    <property type="match status" value="1"/>
</dbReference>
<dbReference type="EMBL" id="JAEEGA010000011">
    <property type="protein sequence ID" value="MBP1042624.1"/>
    <property type="molecule type" value="Genomic_DNA"/>
</dbReference>
<dbReference type="PRINTS" id="PR00413">
    <property type="entry name" value="HADHALOGNASE"/>
</dbReference>
<dbReference type="NCBIfam" id="TIGR01549">
    <property type="entry name" value="HAD-SF-IA-v1"/>
    <property type="match status" value="1"/>
</dbReference>
<name>A0A940PCW5_9ENTE</name>
<dbReference type="PANTHER" id="PTHR46193:SF18">
    <property type="entry name" value="HEXITOL PHOSPHATASE B"/>
    <property type="match status" value="1"/>
</dbReference>
<accession>A0A940PCW5</accession>
<dbReference type="GO" id="GO:0003824">
    <property type="term" value="F:catalytic activity"/>
    <property type="evidence" value="ECO:0007669"/>
    <property type="project" value="UniProtKB-ARBA"/>
</dbReference>
<evidence type="ECO:0000256" key="4">
    <source>
        <dbReference type="ARBA" id="ARBA00022842"/>
    </source>
</evidence>
<dbReference type="Pfam" id="PF13419">
    <property type="entry name" value="HAD_2"/>
    <property type="match status" value="1"/>
</dbReference>
<dbReference type="InterPro" id="IPR006439">
    <property type="entry name" value="HAD-SF_hydro_IA"/>
</dbReference>
<keyword evidence="3" id="KW-0479">Metal-binding</keyword>
<dbReference type="Proteomes" id="UP000674938">
    <property type="component" value="Unassembled WGS sequence"/>
</dbReference>
<dbReference type="SUPFAM" id="SSF56784">
    <property type="entry name" value="HAD-like"/>
    <property type="match status" value="1"/>
</dbReference>
<dbReference type="AlphaFoldDB" id="A0A940PCW5"/>
<protein>
    <submittedName>
        <fullName evidence="6">HAD family phosphatase</fullName>
    </submittedName>
</protein>
<evidence type="ECO:0000313" key="6">
    <source>
        <dbReference type="EMBL" id="MBP1042624.1"/>
    </source>
</evidence>
<dbReference type="InterPro" id="IPR023214">
    <property type="entry name" value="HAD_sf"/>
</dbReference>
<comment type="caution">
    <text evidence="6">The sequence shown here is derived from an EMBL/GenBank/DDBJ whole genome shotgun (WGS) entry which is preliminary data.</text>
</comment>
<evidence type="ECO:0000256" key="5">
    <source>
        <dbReference type="ARBA" id="ARBA00023277"/>
    </source>
</evidence>
<dbReference type="SFLD" id="SFLDG01129">
    <property type="entry name" value="C1.5:_HAD__Beta-PGM__Phosphata"/>
    <property type="match status" value="1"/>
</dbReference>
<dbReference type="RefSeq" id="WP_209529968.1">
    <property type="nucleotide sequence ID" value="NZ_JAEEGA010000011.1"/>
</dbReference>
<evidence type="ECO:0000313" key="7">
    <source>
        <dbReference type="Proteomes" id="UP000674938"/>
    </source>
</evidence>
<proteinExistence type="inferred from homology"/>
<comment type="cofactor">
    <cofactor evidence="1">
        <name>Mg(2+)</name>
        <dbReference type="ChEBI" id="CHEBI:18420"/>
    </cofactor>
</comment>